<dbReference type="EMBL" id="JAXIOK010000016">
    <property type="protein sequence ID" value="KAK4752265.1"/>
    <property type="molecule type" value="Genomic_DNA"/>
</dbReference>
<evidence type="ECO:0000313" key="10">
    <source>
        <dbReference type="Proteomes" id="UP001345219"/>
    </source>
</evidence>
<evidence type="ECO:0000256" key="7">
    <source>
        <dbReference type="SAM" id="MobiDB-lite"/>
    </source>
</evidence>
<dbReference type="PANTHER" id="PTHR27001">
    <property type="entry name" value="OS01G0253100 PROTEIN"/>
    <property type="match status" value="1"/>
</dbReference>
<feature type="binding site" evidence="5">
    <location>
        <position position="89"/>
    </location>
    <ligand>
        <name>ATP</name>
        <dbReference type="ChEBI" id="CHEBI:30616"/>
    </ligand>
</feature>
<keyword evidence="4 5" id="KW-0067">ATP-binding</keyword>
<evidence type="ECO:0000259" key="8">
    <source>
        <dbReference type="PROSITE" id="PS50011"/>
    </source>
</evidence>
<dbReference type="InterPro" id="IPR000719">
    <property type="entry name" value="Prot_kinase_dom"/>
</dbReference>
<feature type="domain" description="Protein kinase" evidence="8">
    <location>
        <begin position="58"/>
        <end position="347"/>
    </location>
</feature>
<dbReference type="PANTHER" id="PTHR27001:SF585">
    <property type="entry name" value="OS02G0648100 PROTEIN"/>
    <property type="match status" value="1"/>
</dbReference>
<dbReference type="InterPro" id="IPR011009">
    <property type="entry name" value="Kinase-like_dom_sf"/>
</dbReference>
<evidence type="ECO:0000256" key="4">
    <source>
        <dbReference type="ARBA" id="ARBA00022840"/>
    </source>
</evidence>
<name>A0AAN7JQP6_9MYRT</name>
<dbReference type="GO" id="GO:0005886">
    <property type="term" value="C:plasma membrane"/>
    <property type="evidence" value="ECO:0007669"/>
    <property type="project" value="TreeGrafter"/>
</dbReference>
<dbReference type="AlphaFoldDB" id="A0AAN7JQP6"/>
<evidence type="ECO:0000256" key="2">
    <source>
        <dbReference type="ARBA" id="ARBA00022741"/>
    </source>
</evidence>
<keyword evidence="6" id="KW-0723">Serine/threonine-protein kinase</keyword>
<feature type="compositionally biased region" description="Basic and acidic residues" evidence="7">
    <location>
        <begin position="23"/>
        <end position="33"/>
    </location>
</feature>
<gene>
    <name evidence="9" type="ORF">SAY87_021063</name>
</gene>
<dbReference type="Gene3D" id="1.10.510.10">
    <property type="entry name" value="Transferase(Phosphotransferase) domain 1"/>
    <property type="match status" value="1"/>
</dbReference>
<dbReference type="GO" id="GO:0005524">
    <property type="term" value="F:ATP binding"/>
    <property type="evidence" value="ECO:0007669"/>
    <property type="project" value="UniProtKB-UniRule"/>
</dbReference>
<dbReference type="PROSITE" id="PS00108">
    <property type="entry name" value="PROTEIN_KINASE_ST"/>
    <property type="match status" value="1"/>
</dbReference>
<sequence>MGWILKYLRSKLTACRRRGSPRGHAENDDRESCSGRGSESSPLSVARYSWGAIEALTSGFSTVIGSGGFSTVYLGRISGGAASKLAAVKVHYGSERLHLAFKQELDILLRLRHESIVSLLGYSDNPDSGALIFEYVSNGHLQEKLHGGSEKQPVLPWRARVRIAFQLAQTLEFLHDKCALHIVHGDLKSSNILLDENLNCKLCDFGFSKLGFSSTVLMPSPRSKHVMMGSPGYVDPQYLKTGIASKKNDIYSFGVVVLEMVMGLEAFCAERGHLAGLAAPALRDLERWTAEEVAEMVDPRLKGEFDVEEVRAMLHIARLCLNQSPAVRPSAVRVVQLMSEKISSVFFDWAWKCRGKTPSNKKTASIDNSMH</sequence>
<organism evidence="9 10">
    <name type="scientific">Trapa incisa</name>
    <dbReference type="NCBI Taxonomy" id="236973"/>
    <lineage>
        <taxon>Eukaryota</taxon>
        <taxon>Viridiplantae</taxon>
        <taxon>Streptophyta</taxon>
        <taxon>Embryophyta</taxon>
        <taxon>Tracheophyta</taxon>
        <taxon>Spermatophyta</taxon>
        <taxon>Magnoliopsida</taxon>
        <taxon>eudicotyledons</taxon>
        <taxon>Gunneridae</taxon>
        <taxon>Pentapetalae</taxon>
        <taxon>rosids</taxon>
        <taxon>malvids</taxon>
        <taxon>Myrtales</taxon>
        <taxon>Lythraceae</taxon>
        <taxon>Trapa</taxon>
    </lineage>
</organism>
<keyword evidence="1" id="KW-0808">Transferase</keyword>
<keyword evidence="3" id="KW-0418">Kinase</keyword>
<accession>A0AAN7JQP6</accession>
<dbReference type="PROSITE" id="PS00107">
    <property type="entry name" value="PROTEIN_KINASE_ATP"/>
    <property type="match status" value="1"/>
</dbReference>
<keyword evidence="10" id="KW-1185">Reference proteome</keyword>
<proteinExistence type="inferred from homology"/>
<comment type="caution">
    <text evidence="9">The sequence shown here is derived from an EMBL/GenBank/DDBJ whole genome shotgun (WGS) entry which is preliminary data.</text>
</comment>
<evidence type="ECO:0000256" key="6">
    <source>
        <dbReference type="RuleBase" id="RU000304"/>
    </source>
</evidence>
<evidence type="ECO:0000256" key="5">
    <source>
        <dbReference type="PROSITE-ProRule" id="PRU10141"/>
    </source>
</evidence>
<evidence type="ECO:0000256" key="3">
    <source>
        <dbReference type="ARBA" id="ARBA00022777"/>
    </source>
</evidence>
<evidence type="ECO:0000256" key="1">
    <source>
        <dbReference type="ARBA" id="ARBA00022679"/>
    </source>
</evidence>
<dbReference type="SUPFAM" id="SSF56112">
    <property type="entry name" value="Protein kinase-like (PK-like)"/>
    <property type="match status" value="1"/>
</dbReference>
<dbReference type="InterPro" id="IPR008271">
    <property type="entry name" value="Ser/Thr_kinase_AS"/>
</dbReference>
<dbReference type="GO" id="GO:0004674">
    <property type="term" value="F:protein serine/threonine kinase activity"/>
    <property type="evidence" value="ECO:0007669"/>
    <property type="project" value="UniProtKB-KW"/>
</dbReference>
<dbReference type="InterPro" id="IPR017441">
    <property type="entry name" value="Protein_kinase_ATP_BS"/>
</dbReference>
<protein>
    <recommendedName>
        <fullName evidence="8">Protein kinase domain-containing protein</fullName>
    </recommendedName>
</protein>
<evidence type="ECO:0000313" key="9">
    <source>
        <dbReference type="EMBL" id="KAK4752265.1"/>
    </source>
</evidence>
<dbReference type="Proteomes" id="UP001345219">
    <property type="component" value="Chromosome 16"/>
</dbReference>
<dbReference type="SMART" id="SM00220">
    <property type="entry name" value="S_TKc"/>
    <property type="match status" value="1"/>
</dbReference>
<feature type="region of interest" description="Disordered" evidence="7">
    <location>
        <begin position="18"/>
        <end position="42"/>
    </location>
</feature>
<reference evidence="9 10" key="1">
    <citation type="journal article" date="2023" name="Hortic Res">
        <title>Pangenome of water caltrop reveals structural variations and asymmetric subgenome divergence after allopolyploidization.</title>
        <authorList>
            <person name="Zhang X."/>
            <person name="Chen Y."/>
            <person name="Wang L."/>
            <person name="Yuan Y."/>
            <person name="Fang M."/>
            <person name="Shi L."/>
            <person name="Lu R."/>
            <person name="Comes H.P."/>
            <person name="Ma Y."/>
            <person name="Chen Y."/>
            <person name="Huang G."/>
            <person name="Zhou Y."/>
            <person name="Zheng Z."/>
            <person name="Qiu Y."/>
        </authorList>
    </citation>
    <scope>NUCLEOTIDE SEQUENCE [LARGE SCALE GENOMIC DNA]</scope>
    <source>
        <tissue evidence="9">Roots</tissue>
    </source>
</reference>
<comment type="similarity">
    <text evidence="6">Belongs to the protein kinase superfamily.</text>
</comment>
<keyword evidence="2 5" id="KW-0547">Nucleotide-binding</keyword>
<dbReference type="PROSITE" id="PS50011">
    <property type="entry name" value="PROTEIN_KINASE_DOM"/>
    <property type="match status" value="1"/>
</dbReference>
<dbReference type="Gene3D" id="3.30.200.20">
    <property type="entry name" value="Phosphorylase Kinase, domain 1"/>
    <property type="match status" value="1"/>
</dbReference>
<dbReference type="Pfam" id="PF00069">
    <property type="entry name" value="Pkinase"/>
    <property type="match status" value="1"/>
</dbReference>